<evidence type="ECO:0000313" key="12">
    <source>
        <dbReference type="EMBL" id="KAK7113546.1"/>
    </source>
</evidence>
<dbReference type="FunFam" id="3.30.70.330:FF:000131">
    <property type="entry name" value="Heterogeneous nuclear ribonucleoprotein h3 isoform"/>
    <property type="match status" value="1"/>
</dbReference>
<feature type="domain" description="RRM" evidence="11">
    <location>
        <begin position="6"/>
        <end position="85"/>
    </location>
</feature>
<evidence type="ECO:0000313" key="13">
    <source>
        <dbReference type="Proteomes" id="UP001374579"/>
    </source>
</evidence>
<evidence type="ECO:0000256" key="9">
    <source>
        <dbReference type="ARBA" id="ARBA00023242"/>
    </source>
</evidence>
<dbReference type="InterPro" id="IPR012677">
    <property type="entry name" value="Nucleotide-bd_a/b_plait_sf"/>
</dbReference>
<keyword evidence="8" id="KW-0007">Acetylation</keyword>
<keyword evidence="2" id="KW-1017">Isopeptide bond</keyword>
<accession>A0AAN9BVR6</accession>
<comment type="caution">
    <text evidence="12">The sequence shown here is derived from an EMBL/GenBank/DDBJ whole genome shotgun (WGS) entry which is preliminary data.</text>
</comment>
<evidence type="ECO:0000256" key="1">
    <source>
        <dbReference type="ARBA" id="ARBA00004123"/>
    </source>
</evidence>
<dbReference type="GO" id="GO:0003723">
    <property type="term" value="F:RNA binding"/>
    <property type="evidence" value="ECO:0007669"/>
    <property type="project" value="UniProtKB-UniRule"/>
</dbReference>
<evidence type="ECO:0000256" key="4">
    <source>
        <dbReference type="ARBA" id="ARBA00022664"/>
    </source>
</evidence>
<dbReference type="GO" id="GO:0005634">
    <property type="term" value="C:nucleus"/>
    <property type="evidence" value="ECO:0007669"/>
    <property type="project" value="UniProtKB-SubCell"/>
</dbReference>
<keyword evidence="4" id="KW-0507">mRNA processing</keyword>
<gene>
    <name evidence="12" type="ORF">V1264_012817</name>
</gene>
<evidence type="ECO:0000256" key="8">
    <source>
        <dbReference type="ARBA" id="ARBA00022990"/>
    </source>
</evidence>
<dbReference type="AlphaFoldDB" id="A0AAN9BVR6"/>
<dbReference type="InterPro" id="IPR035979">
    <property type="entry name" value="RBD_domain_sf"/>
</dbReference>
<dbReference type="EMBL" id="JBAMIC010000002">
    <property type="protein sequence ID" value="KAK7113546.1"/>
    <property type="molecule type" value="Genomic_DNA"/>
</dbReference>
<dbReference type="PANTHER" id="PTHR13976">
    <property type="entry name" value="HETEROGENEOUS NUCLEAR RIBONUCLEOPROTEIN-RELATED"/>
    <property type="match status" value="1"/>
</dbReference>
<protein>
    <recommendedName>
        <fullName evidence="11">RRM domain-containing protein</fullName>
    </recommendedName>
</protein>
<dbReference type="FunFam" id="3.30.70.330:FF:000031">
    <property type="entry name" value="Heterogeneous nuclear ribonucleoprotein h3 isoform"/>
    <property type="match status" value="1"/>
</dbReference>
<keyword evidence="7 10" id="KW-0694">RNA-binding</keyword>
<organism evidence="12 13">
    <name type="scientific">Littorina saxatilis</name>
    <dbReference type="NCBI Taxonomy" id="31220"/>
    <lineage>
        <taxon>Eukaryota</taxon>
        <taxon>Metazoa</taxon>
        <taxon>Spiralia</taxon>
        <taxon>Lophotrochozoa</taxon>
        <taxon>Mollusca</taxon>
        <taxon>Gastropoda</taxon>
        <taxon>Caenogastropoda</taxon>
        <taxon>Littorinimorpha</taxon>
        <taxon>Littorinoidea</taxon>
        <taxon>Littorinidae</taxon>
        <taxon>Littorina</taxon>
    </lineage>
</organism>
<evidence type="ECO:0000259" key="11">
    <source>
        <dbReference type="PROSITE" id="PS50102"/>
    </source>
</evidence>
<dbReference type="GO" id="GO:0006397">
    <property type="term" value="P:mRNA processing"/>
    <property type="evidence" value="ECO:0007669"/>
    <property type="project" value="UniProtKB-KW"/>
</dbReference>
<dbReference type="SUPFAM" id="SSF54928">
    <property type="entry name" value="RNA-binding domain, RBD"/>
    <property type="match status" value="3"/>
</dbReference>
<evidence type="ECO:0000256" key="5">
    <source>
        <dbReference type="ARBA" id="ARBA00022737"/>
    </source>
</evidence>
<dbReference type="Pfam" id="PF00076">
    <property type="entry name" value="RRM_1"/>
    <property type="match status" value="2"/>
</dbReference>
<keyword evidence="13" id="KW-1185">Reference proteome</keyword>
<dbReference type="SMART" id="SM00360">
    <property type="entry name" value="RRM"/>
    <property type="match status" value="3"/>
</dbReference>
<name>A0AAN9BVR6_9CAEN</name>
<sequence>MGEEGCVVRLRGLPWSATVDDVNKFFEGCEIAGGISGIHLTQSREGRPSGEAFVEFASEDDVQMALKKNREHLGSRYIEVFRSKKGEMNWVIKRAGMDGNNLADAVVKLRGLPFGCSKEEIAQFFTGFEIVPNGIMLPEDRLGRSTGEAFVQFASQEIAEKALGKHKERIGHRYIEIFKSSAGECQAIFGNQRGGMRPPMGMGMGMGMGRPGPYDRGERFGNNPMPMGMGMGMGPMGPMGAPMGPPGPFGGRGRGSRSVKGFYEDDFDDFNMGFNNMSFMANRGRGGMRPPRGRMQGGMMDDRPRGPPGSHYVSKTGHSVHMRGMPFLAIEQDVFDFFLPMQPVRVEFEYGQDGRRTGEANVDFATHQEAMEAMKKHRANMQHRYIELFLNSTPNSRGSDVGGGGYSGDMGSGFPANNMGGGGGNFGGNTGGGYSNSSGGGFGMGGGGGYSGNNYNSPGQQFNNNSGGGGYGMGGGSMGTGSMGGGGGGFGGGPGMNSNFMDGGGYSNMGSSGMGNMQNPNYTAF</sequence>
<dbReference type="Proteomes" id="UP001374579">
    <property type="component" value="Unassembled WGS sequence"/>
</dbReference>
<evidence type="ECO:0000256" key="2">
    <source>
        <dbReference type="ARBA" id="ARBA00022499"/>
    </source>
</evidence>
<evidence type="ECO:0000256" key="3">
    <source>
        <dbReference type="ARBA" id="ARBA00022553"/>
    </source>
</evidence>
<evidence type="ECO:0000256" key="6">
    <source>
        <dbReference type="ARBA" id="ARBA00022843"/>
    </source>
</evidence>
<dbReference type="Gene3D" id="3.30.70.330">
    <property type="match status" value="3"/>
</dbReference>
<dbReference type="InterPro" id="IPR000504">
    <property type="entry name" value="RRM_dom"/>
</dbReference>
<feature type="domain" description="RRM" evidence="11">
    <location>
        <begin position="105"/>
        <end position="182"/>
    </location>
</feature>
<evidence type="ECO:0000256" key="7">
    <source>
        <dbReference type="ARBA" id="ARBA00022884"/>
    </source>
</evidence>
<keyword evidence="9" id="KW-0539">Nucleus</keyword>
<evidence type="ECO:0000256" key="10">
    <source>
        <dbReference type="PROSITE-ProRule" id="PRU00176"/>
    </source>
</evidence>
<proteinExistence type="predicted"/>
<reference evidence="12 13" key="1">
    <citation type="submission" date="2024-02" db="EMBL/GenBank/DDBJ databases">
        <title>Chromosome-scale genome assembly of the rough periwinkle Littorina saxatilis.</title>
        <authorList>
            <person name="De Jode A."/>
            <person name="Faria R."/>
            <person name="Formenti G."/>
            <person name="Sims Y."/>
            <person name="Smith T.P."/>
            <person name="Tracey A."/>
            <person name="Wood J.M.D."/>
            <person name="Zagrodzka Z.B."/>
            <person name="Johannesson K."/>
            <person name="Butlin R.K."/>
            <person name="Leder E.H."/>
        </authorList>
    </citation>
    <scope>NUCLEOTIDE SEQUENCE [LARGE SCALE GENOMIC DNA]</scope>
    <source>
        <strain evidence="12">Snail1</strain>
        <tissue evidence="12">Muscle</tissue>
    </source>
</reference>
<keyword evidence="6" id="KW-0832">Ubl conjugation</keyword>
<keyword evidence="3" id="KW-0597">Phosphoprotein</keyword>
<dbReference type="CDD" id="cd12503">
    <property type="entry name" value="RRM1_hnRNPH_GRSF1_like"/>
    <property type="match status" value="1"/>
</dbReference>
<keyword evidence="5" id="KW-0677">Repeat</keyword>
<dbReference type="InterPro" id="IPR050666">
    <property type="entry name" value="ESRP"/>
</dbReference>
<dbReference type="PROSITE" id="PS50102">
    <property type="entry name" value="RRM"/>
    <property type="match status" value="3"/>
</dbReference>
<feature type="domain" description="RRM" evidence="11">
    <location>
        <begin position="318"/>
        <end position="395"/>
    </location>
</feature>
<comment type="subcellular location">
    <subcellularLocation>
        <location evidence="1">Nucleus</location>
    </subcellularLocation>
</comment>